<organism evidence="12 13">
    <name type="scientific">Psilocybe cyanescens</name>
    <dbReference type="NCBI Taxonomy" id="93625"/>
    <lineage>
        <taxon>Eukaryota</taxon>
        <taxon>Fungi</taxon>
        <taxon>Dikarya</taxon>
        <taxon>Basidiomycota</taxon>
        <taxon>Agaricomycotina</taxon>
        <taxon>Agaricomycetes</taxon>
        <taxon>Agaricomycetidae</taxon>
        <taxon>Agaricales</taxon>
        <taxon>Agaricineae</taxon>
        <taxon>Strophariaceae</taxon>
        <taxon>Psilocybe</taxon>
    </lineage>
</organism>
<evidence type="ECO:0000313" key="12">
    <source>
        <dbReference type="EMBL" id="PPQ89307.1"/>
    </source>
</evidence>
<accession>A0A409XF99</accession>
<sequence length="594" mass="68578">MKFHAPRSVSPSPVRGNRKPRSTSTFGLYSDSDSEDYYSEVEDSFDSSDSDVDTASSSSASGSTFELVRPRHIKHTPLEERQIEETISAIRLRTRYHDPYEEWEKRTRKDALNTARKEFSEHEAQRFIQQEQKHLTHLQQLSTRHAEEAASVQQRSEEVRARVQREEIALKEQWRKREKELWDRIEAAIKAEEEKVAKRLEEERKVKEEEERKVREEEERKRKEEELRRRLIEEKRLKEEAEKLKAEAENKKAEEELQREKEEEEQKKKIEEARSQEDGEETNLRKALHFGPAEDDWRVARTNLQNLKTGPLAFVKANKELKAECGRLRRLITPRIGQLTNDPESISKISRELLQIMKPTNARPHDMPVYIALCSSLAKSILLQAETEVAAEPRSAEALGQVAFSLCESLDNFAPIFFAKLVQRCGGWPIPIVPPNHNLDNKPWASREEFTKISGWRKSTIDEGIESIKDRSTRIAALMRVYFCVIKITPARGPLDNMFQLPRLWTWFARITGDTKLLQDPVAPWLIYTGLDVLGLEACNVWGKQWIKMLVLIHEGVTTGYQNGKLIGGDSPESAHARTRVMFALGNIINGAKP</sequence>
<evidence type="ECO:0000256" key="4">
    <source>
        <dbReference type="ARBA" id="ARBA00022816"/>
    </source>
</evidence>
<comment type="subcellular location">
    <subcellularLocation>
        <location evidence="1">Nucleus</location>
        <location evidence="1">Nuclear pore complex</location>
    </subcellularLocation>
</comment>
<feature type="region of interest" description="Disordered" evidence="11">
    <location>
        <begin position="241"/>
        <end position="283"/>
    </location>
</feature>
<dbReference type="Pfam" id="PF07817">
    <property type="entry name" value="GLE1"/>
    <property type="match status" value="1"/>
</dbReference>
<dbReference type="AlphaFoldDB" id="A0A409XF99"/>
<evidence type="ECO:0000256" key="10">
    <source>
        <dbReference type="ARBA" id="ARBA00029983"/>
    </source>
</evidence>
<reference evidence="12 13" key="1">
    <citation type="journal article" date="2018" name="Evol. Lett.">
        <title>Horizontal gene cluster transfer increased hallucinogenic mushroom diversity.</title>
        <authorList>
            <person name="Reynolds H.T."/>
            <person name="Vijayakumar V."/>
            <person name="Gluck-Thaler E."/>
            <person name="Korotkin H.B."/>
            <person name="Matheny P.B."/>
            <person name="Slot J.C."/>
        </authorList>
    </citation>
    <scope>NUCLEOTIDE SEQUENCE [LARGE SCALE GENOMIC DNA]</scope>
    <source>
        <strain evidence="12 13">2631</strain>
    </source>
</reference>
<protein>
    <recommendedName>
        <fullName evidence="9">mRNA export factor GLE1</fullName>
    </recommendedName>
    <alternativeName>
        <fullName evidence="10">Nucleoporin GLE1</fullName>
    </alternativeName>
</protein>
<dbReference type="OrthoDB" id="420884at2759"/>
<evidence type="ECO:0000256" key="5">
    <source>
        <dbReference type="ARBA" id="ARBA00022927"/>
    </source>
</evidence>
<name>A0A409XF99_PSICY</name>
<evidence type="ECO:0000256" key="11">
    <source>
        <dbReference type="SAM" id="MobiDB-lite"/>
    </source>
</evidence>
<dbReference type="InterPro" id="IPR012476">
    <property type="entry name" value="GLE1"/>
</dbReference>
<keyword evidence="6" id="KW-0811">Translocation</keyword>
<evidence type="ECO:0000256" key="2">
    <source>
        <dbReference type="ARBA" id="ARBA00011056"/>
    </source>
</evidence>
<evidence type="ECO:0000256" key="1">
    <source>
        <dbReference type="ARBA" id="ARBA00004567"/>
    </source>
</evidence>
<evidence type="ECO:0000256" key="3">
    <source>
        <dbReference type="ARBA" id="ARBA00022448"/>
    </source>
</evidence>
<evidence type="ECO:0000256" key="7">
    <source>
        <dbReference type="ARBA" id="ARBA00023132"/>
    </source>
</evidence>
<dbReference type="GO" id="GO:0044614">
    <property type="term" value="C:nuclear pore cytoplasmic filaments"/>
    <property type="evidence" value="ECO:0007669"/>
    <property type="project" value="TreeGrafter"/>
</dbReference>
<keyword evidence="5" id="KW-0653">Protein transport</keyword>
<keyword evidence="4" id="KW-0509">mRNA transport</keyword>
<dbReference type="GO" id="GO:0005543">
    <property type="term" value="F:phospholipid binding"/>
    <property type="evidence" value="ECO:0007669"/>
    <property type="project" value="TreeGrafter"/>
</dbReference>
<comment type="similarity">
    <text evidence="2">Belongs to the GLE1 family.</text>
</comment>
<dbReference type="GO" id="GO:0015031">
    <property type="term" value="P:protein transport"/>
    <property type="evidence" value="ECO:0007669"/>
    <property type="project" value="UniProtKB-KW"/>
</dbReference>
<feature type="compositionally biased region" description="Acidic residues" evidence="11">
    <location>
        <begin position="32"/>
        <end position="52"/>
    </location>
</feature>
<evidence type="ECO:0000256" key="9">
    <source>
        <dbReference type="ARBA" id="ARBA00026227"/>
    </source>
</evidence>
<feature type="region of interest" description="Disordered" evidence="11">
    <location>
        <begin position="1"/>
        <end position="77"/>
    </location>
</feature>
<dbReference type="PANTHER" id="PTHR12960">
    <property type="entry name" value="GLE-1-RELATED"/>
    <property type="match status" value="1"/>
</dbReference>
<evidence type="ECO:0000313" key="13">
    <source>
        <dbReference type="Proteomes" id="UP000283269"/>
    </source>
</evidence>
<evidence type="ECO:0000256" key="8">
    <source>
        <dbReference type="ARBA" id="ARBA00023242"/>
    </source>
</evidence>
<dbReference type="GO" id="GO:0005737">
    <property type="term" value="C:cytoplasm"/>
    <property type="evidence" value="ECO:0007669"/>
    <property type="project" value="TreeGrafter"/>
</dbReference>
<dbReference type="GO" id="GO:0031369">
    <property type="term" value="F:translation initiation factor binding"/>
    <property type="evidence" value="ECO:0007669"/>
    <property type="project" value="TreeGrafter"/>
</dbReference>
<dbReference type="PANTHER" id="PTHR12960:SF0">
    <property type="entry name" value="MRNA EXPORT FACTOR GLE1"/>
    <property type="match status" value="1"/>
</dbReference>
<feature type="compositionally biased region" description="Basic and acidic residues" evidence="11">
    <location>
        <begin position="241"/>
        <end position="277"/>
    </location>
</feature>
<feature type="compositionally biased region" description="Low complexity" evidence="11">
    <location>
        <begin position="53"/>
        <end position="66"/>
    </location>
</feature>
<keyword evidence="8" id="KW-0539">Nucleus</keyword>
<proteinExistence type="inferred from homology"/>
<keyword evidence="13" id="KW-1185">Reference proteome</keyword>
<evidence type="ECO:0000256" key="6">
    <source>
        <dbReference type="ARBA" id="ARBA00023010"/>
    </source>
</evidence>
<dbReference type="GO" id="GO:0016973">
    <property type="term" value="P:poly(A)+ mRNA export from nucleus"/>
    <property type="evidence" value="ECO:0007669"/>
    <property type="project" value="InterPro"/>
</dbReference>
<gene>
    <name evidence="12" type="ORF">CVT25_000374</name>
</gene>
<dbReference type="Gene3D" id="1.25.40.510">
    <property type="entry name" value="GLE1-like"/>
    <property type="match status" value="1"/>
</dbReference>
<dbReference type="EMBL" id="NHYD01001907">
    <property type="protein sequence ID" value="PPQ89307.1"/>
    <property type="molecule type" value="Genomic_DNA"/>
</dbReference>
<dbReference type="Proteomes" id="UP000283269">
    <property type="component" value="Unassembled WGS sequence"/>
</dbReference>
<comment type="caution">
    <text evidence="12">The sequence shown here is derived from an EMBL/GenBank/DDBJ whole genome shotgun (WGS) entry which is preliminary data.</text>
</comment>
<dbReference type="InParanoid" id="A0A409XF99"/>
<keyword evidence="7" id="KW-0906">Nuclear pore complex</keyword>
<dbReference type="GO" id="GO:0000822">
    <property type="term" value="F:inositol hexakisphosphate binding"/>
    <property type="evidence" value="ECO:0007669"/>
    <property type="project" value="TreeGrafter"/>
</dbReference>
<keyword evidence="3" id="KW-0813">Transport</keyword>
<dbReference type="InterPro" id="IPR038506">
    <property type="entry name" value="GLE1-like_sf"/>
</dbReference>
<dbReference type="STRING" id="93625.A0A409XF99"/>